<sequence>MRPSVLVFAGSDPSSGAGVQADIQAIAALGAHPLSVITALTVQDNDRVYQVQAVSAQLVQRQAQVLIEKIDVAAVKIGIVGNRANAEAIAETIKLLRERKPDLHVVLDPVLASGHGDTLSQDNPLQAMAMLLPLATIITPNLPEAEVLCGGERRIEAQADKLLFQCPNVLIKGGHGQEPDVVNRWYSHGGQHTWTWPRLNGHFHGSGCTLASAIAALLALGKPMSEALESAQAYCQHALISSYAIADGQRIPDRSATLENNA</sequence>
<dbReference type="Proteomes" id="UP000265955">
    <property type="component" value="Unassembled WGS sequence"/>
</dbReference>
<proteinExistence type="predicted"/>
<gene>
    <name evidence="4" type="ORF">D3871_14355</name>
</gene>
<dbReference type="GO" id="GO:0009229">
    <property type="term" value="P:thiamine diphosphate biosynthetic process"/>
    <property type="evidence" value="ECO:0007669"/>
    <property type="project" value="UniProtKB-UniPathway"/>
</dbReference>
<dbReference type="InterPro" id="IPR013749">
    <property type="entry name" value="PM/HMP-P_kinase-1"/>
</dbReference>
<dbReference type="EC" id="2.7.1.49" evidence="2"/>
<dbReference type="UniPathway" id="UPA00060">
    <property type="reaction ID" value="UER00138"/>
</dbReference>
<keyword evidence="4" id="KW-0418">Kinase</keyword>
<evidence type="ECO:0000313" key="4">
    <source>
        <dbReference type="EMBL" id="RJF99576.1"/>
    </source>
</evidence>
<dbReference type="AlphaFoldDB" id="A0A3A3FU43"/>
<dbReference type="InterPro" id="IPR029056">
    <property type="entry name" value="Ribokinase-like"/>
</dbReference>
<name>A0A3A3FU43_9BURK</name>
<dbReference type="OrthoDB" id="9810880at2"/>
<dbReference type="GO" id="GO:0008972">
    <property type="term" value="F:phosphomethylpyrimidine kinase activity"/>
    <property type="evidence" value="ECO:0007669"/>
    <property type="project" value="InterPro"/>
</dbReference>
<evidence type="ECO:0000259" key="3">
    <source>
        <dbReference type="Pfam" id="PF08543"/>
    </source>
</evidence>
<dbReference type="Pfam" id="PF08543">
    <property type="entry name" value="Phos_pyr_kin"/>
    <property type="match status" value="1"/>
</dbReference>
<evidence type="ECO:0000256" key="1">
    <source>
        <dbReference type="ARBA" id="ARBA00004948"/>
    </source>
</evidence>
<evidence type="ECO:0000313" key="5">
    <source>
        <dbReference type="Proteomes" id="UP000265955"/>
    </source>
</evidence>
<reference evidence="5" key="1">
    <citation type="submission" date="2018-09" db="EMBL/GenBank/DDBJ databases">
        <authorList>
            <person name="Zhu H."/>
        </authorList>
    </citation>
    <scope>NUCLEOTIDE SEQUENCE [LARGE SCALE GENOMIC DNA]</scope>
    <source>
        <strain evidence="5">K1R23-30</strain>
    </source>
</reference>
<dbReference type="GO" id="GO:0008902">
    <property type="term" value="F:hydroxymethylpyrimidine kinase activity"/>
    <property type="evidence" value="ECO:0007669"/>
    <property type="project" value="UniProtKB-EC"/>
</dbReference>
<dbReference type="SUPFAM" id="SSF53613">
    <property type="entry name" value="Ribokinase-like"/>
    <property type="match status" value="1"/>
</dbReference>
<dbReference type="InterPro" id="IPR004399">
    <property type="entry name" value="HMP/HMP-P_kinase_dom"/>
</dbReference>
<comment type="pathway">
    <text evidence="1">Cofactor biosynthesis; thiamine diphosphate biosynthesis.</text>
</comment>
<keyword evidence="5" id="KW-1185">Reference proteome</keyword>
<dbReference type="Gene3D" id="3.40.1190.20">
    <property type="match status" value="1"/>
</dbReference>
<dbReference type="RefSeq" id="WP_119769513.1">
    <property type="nucleotide sequence ID" value="NZ_QYUO01000001.1"/>
</dbReference>
<dbReference type="PANTHER" id="PTHR20858">
    <property type="entry name" value="PHOSPHOMETHYLPYRIMIDINE KINASE"/>
    <property type="match status" value="1"/>
</dbReference>
<organism evidence="4 5">
    <name type="scientific">Noviherbaspirillum saxi</name>
    <dbReference type="NCBI Taxonomy" id="2320863"/>
    <lineage>
        <taxon>Bacteria</taxon>
        <taxon>Pseudomonadati</taxon>
        <taxon>Pseudomonadota</taxon>
        <taxon>Betaproteobacteria</taxon>
        <taxon>Burkholderiales</taxon>
        <taxon>Oxalobacteraceae</taxon>
        <taxon>Noviherbaspirillum</taxon>
    </lineage>
</organism>
<evidence type="ECO:0000256" key="2">
    <source>
        <dbReference type="ARBA" id="ARBA00012135"/>
    </source>
</evidence>
<protein>
    <recommendedName>
        <fullName evidence="2">hydroxymethylpyrimidine kinase</fullName>
        <ecNumber evidence="2">2.7.1.49</ecNumber>
    </recommendedName>
</protein>
<keyword evidence="4" id="KW-0808">Transferase</keyword>
<dbReference type="GO" id="GO:0009228">
    <property type="term" value="P:thiamine biosynthetic process"/>
    <property type="evidence" value="ECO:0007669"/>
    <property type="project" value="InterPro"/>
</dbReference>
<comment type="caution">
    <text evidence="4">The sequence shown here is derived from an EMBL/GenBank/DDBJ whole genome shotgun (WGS) entry which is preliminary data.</text>
</comment>
<dbReference type="EMBL" id="QYUO01000001">
    <property type="protein sequence ID" value="RJF99576.1"/>
    <property type="molecule type" value="Genomic_DNA"/>
</dbReference>
<dbReference type="PANTHER" id="PTHR20858:SF17">
    <property type="entry name" value="HYDROXYMETHYLPYRIMIDINE_PHOSPHOMETHYLPYRIMIDINE KINASE THI20-RELATED"/>
    <property type="match status" value="1"/>
</dbReference>
<dbReference type="GO" id="GO:0005829">
    <property type="term" value="C:cytosol"/>
    <property type="evidence" value="ECO:0007669"/>
    <property type="project" value="TreeGrafter"/>
</dbReference>
<accession>A0A3A3FU43</accession>
<dbReference type="CDD" id="cd01169">
    <property type="entry name" value="HMPP_kinase"/>
    <property type="match status" value="1"/>
</dbReference>
<feature type="domain" description="Pyridoxamine kinase/Phosphomethylpyrimidine kinase" evidence="3">
    <location>
        <begin position="12"/>
        <end position="248"/>
    </location>
</feature>